<name>A0A814V2B7_9BILA</name>
<dbReference type="InterPro" id="IPR011042">
    <property type="entry name" value="6-blade_b-propeller_TolB-like"/>
</dbReference>
<evidence type="ECO:0000256" key="3">
    <source>
        <dbReference type="SAM" id="MobiDB-lite"/>
    </source>
</evidence>
<evidence type="ECO:0000313" key="5">
    <source>
        <dbReference type="Proteomes" id="UP000663845"/>
    </source>
</evidence>
<feature type="compositionally biased region" description="Basic and acidic residues" evidence="3">
    <location>
        <begin position="1"/>
        <end position="10"/>
    </location>
</feature>
<dbReference type="PROSITE" id="PS51125">
    <property type="entry name" value="NHL"/>
    <property type="match status" value="1"/>
</dbReference>
<comment type="caution">
    <text evidence="4">The sequence shown here is derived from an EMBL/GenBank/DDBJ whole genome shotgun (WGS) entry which is preliminary data.</text>
</comment>
<protein>
    <recommendedName>
        <fullName evidence="6">NHL repeat containing protein</fullName>
    </recommendedName>
</protein>
<dbReference type="InterPro" id="IPR001258">
    <property type="entry name" value="NHL_repeat"/>
</dbReference>
<proteinExistence type="predicted"/>
<gene>
    <name evidence="4" type="ORF">JYZ213_LOCUS26023</name>
</gene>
<organism evidence="4 5">
    <name type="scientific">Adineta steineri</name>
    <dbReference type="NCBI Taxonomy" id="433720"/>
    <lineage>
        <taxon>Eukaryota</taxon>
        <taxon>Metazoa</taxon>
        <taxon>Spiralia</taxon>
        <taxon>Gnathifera</taxon>
        <taxon>Rotifera</taxon>
        <taxon>Eurotatoria</taxon>
        <taxon>Bdelloidea</taxon>
        <taxon>Adinetida</taxon>
        <taxon>Adinetidae</taxon>
        <taxon>Adineta</taxon>
    </lineage>
</organism>
<sequence>MRWCEGKSEGEIVIGGNGKGNEPNQLNQPKGLSFDDEGNLYVVDLGNNRIVKFQIIFKHKSIPISSAPINTKQKRQQTNNKLKTPILTQQKVTLEVISNSNKQQQHNTNIPAIHVHNPVNNHQKQKIKSSLTWSNRKEIQGIDYLVKPSSTLLATAPNDISVTSSNQFQWEYSHDEQQPQTSTIPNDFPLYDPCNINDVDEMDALDKEIEDFKKCYIGPCFIRQS</sequence>
<evidence type="ECO:0000256" key="1">
    <source>
        <dbReference type="ARBA" id="ARBA00022737"/>
    </source>
</evidence>
<evidence type="ECO:0000313" key="4">
    <source>
        <dbReference type="EMBL" id="CAF1185376.1"/>
    </source>
</evidence>
<dbReference type="Gene3D" id="2.120.10.30">
    <property type="entry name" value="TolB, C-terminal domain"/>
    <property type="match status" value="1"/>
</dbReference>
<accession>A0A814V2B7</accession>
<feature type="repeat" description="NHL" evidence="2">
    <location>
        <begin position="19"/>
        <end position="56"/>
    </location>
</feature>
<feature type="region of interest" description="Disordered" evidence="3">
    <location>
        <begin position="1"/>
        <end position="25"/>
    </location>
</feature>
<dbReference type="Pfam" id="PF01436">
    <property type="entry name" value="NHL"/>
    <property type="match status" value="1"/>
</dbReference>
<reference evidence="4" key="1">
    <citation type="submission" date="2021-02" db="EMBL/GenBank/DDBJ databases">
        <authorList>
            <person name="Nowell W R."/>
        </authorList>
    </citation>
    <scope>NUCLEOTIDE SEQUENCE</scope>
</reference>
<dbReference type="Proteomes" id="UP000663845">
    <property type="component" value="Unassembled WGS sequence"/>
</dbReference>
<evidence type="ECO:0008006" key="6">
    <source>
        <dbReference type="Google" id="ProtNLM"/>
    </source>
</evidence>
<dbReference type="EMBL" id="CAJNOG010000341">
    <property type="protein sequence ID" value="CAF1185376.1"/>
    <property type="molecule type" value="Genomic_DNA"/>
</dbReference>
<evidence type="ECO:0000256" key="2">
    <source>
        <dbReference type="PROSITE-ProRule" id="PRU00504"/>
    </source>
</evidence>
<dbReference type="SUPFAM" id="SSF101898">
    <property type="entry name" value="NHL repeat"/>
    <property type="match status" value="1"/>
</dbReference>
<dbReference type="AlphaFoldDB" id="A0A814V2B7"/>
<keyword evidence="1" id="KW-0677">Repeat</keyword>